<reference evidence="1" key="1">
    <citation type="submission" date="2021-02" db="EMBL/GenBank/DDBJ databases">
        <authorList>
            <person name="Nieuwenhuis M."/>
            <person name="Van De Peppel L.J.J."/>
        </authorList>
    </citation>
    <scope>NUCLEOTIDE SEQUENCE</scope>
    <source>
        <strain evidence="1">D49</strain>
    </source>
</reference>
<dbReference type="AlphaFoldDB" id="A0A9P7K2K0"/>
<protein>
    <submittedName>
        <fullName evidence="1">Uncharacterized protein</fullName>
    </submittedName>
</protein>
<gene>
    <name evidence="1" type="ORF">H0H81_002741</name>
</gene>
<reference evidence="1" key="2">
    <citation type="submission" date="2021-10" db="EMBL/GenBank/DDBJ databases">
        <title>Phylogenomics reveals ancestral predisposition of the termite-cultivated fungus Termitomyces towards a domesticated lifestyle.</title>
        <authorList>
            <person name="Auxier B."/>
            <person name="Grum-Grzhimaylo A."/>
            <person name="Cardenas M.E."/>
            <person name="Lodge J.D."/>
            <person name="Laessoe T."/>
            <person name="Pedersen O."/>
            <person name="Smith M.E."/>
            <person name="Kuyper T.W."/>
            <person name="Franco-Molano E.A."/>
            <person name="Baroni T.J."/>
            <person name="Aanen D.K."/>
        </authorList>
    </citation>
    <scope>NUCLEOTIDE SEQUENCE</scope>
    <source>
        <strain evidence="1">D49</strain>
    </source>
</reference>
<evidence type="ECO:0000313" key="2">
    <source>
        <dbReference type="Proteomes" id="UP000717328"/>
    </source>
</evidence>
<comment type="caution">
    <text evidence="1">The sequence shown here is derived from an EMBL/GenBank/DDBJ whole genome shotgun (WGS) entry which is preliminary data.</text>
</comment>
<accession>A0A9P7K2K0</accession>
<evidence type="ECO:0000313" key="1">
    <source>
        <dbReference type="EMBL" id="KAG5634244.1"/>
    </source>
</evidence>
<organism evidence="1 2">
    <name type="scientific">Sphagnurus paluster</name>
    <dbReference type="NCBI Taxonomy" id="117069"/>
    <lineage>
        <taxon>Eukaryota</taxon>
        <taxon>Fungi</taxon>
        <taxon>Dikarya</taxon>
        <taxon>Basidiomycota</taxon>
        <taxon>Agaricomycotina</taxon>
        <taxon>Agaricomycetes</taxon>
        <taxon>Agaricomycetidae</taxon>
        <taxon>Agaricales</taxon>
        <taxon>Tricholomatineae</taxon>
        <taxon>Lyophyllaceae</taxon>
        <taxon>Sphagnurus</taxon>
    </lineage>
</organism>
<sequence length="114" mass="12341">MWNREILAGKAEYLQGKSAPKSLSKPKIDGRVLKNKNAVDPFFSILAVAIYPKIVGNEVLYIDAVSISGDPDSVKFVLDEDPSGPLEVSVATTDAYRIPSLLDLDADPLPLRTA</sequence>
<name>A0A9P7K2K0_9AGAR</name>
<dbReference type="Proteomes" id="UP000717328">
    <property type="component" value="Unassembled WGS sequence"/>
</dbReference>
<proteinExistence type="predicted"/>
<dbReference type="EMBL" id="JABCKI010006529">
    <property type="protein sequence ID" value="KAG5634244.1"/>
    <property type="molecule type" value="Genomic_DNA"/>
</dbReference>
<keyword evidence="2" id="KW-1185">Reference proteome</keyword>